<feature type="compositionally biased region" description="Pro residues" evidence="1">
    <location>
        <begin position="319"/>
        <end position="345"/>
    </location>
</feature>
<protein>
    <recommendedName>
        <fullName evidence="2">Caspase family p20 domain-containing protein</fullName>
    </recommendedName>
</protein>
<dbReference type="InterPro" id="IPR052039">
    <property type="entry name" value="Caspase-related_regulators"/>
</dbReference>
<gene>
    <name evidence="3" type="ORF">EBE87_22765</name>
</gene>
<feature type="domain" description="Caspase family p20" evidence="2">
    <location>
        <begin position="69"/>
        <end position="128"/>
    </location>
</feature>
<dbReference type="SUPFAM" id="SSF47090">
    <property type="entry name" value="PGBD-like"/>
    <property type="match status" value="1"/>
</dbReference>
<dbReference type="Pfam" id="PF00656">
    <property type="entry name" value="Peptidase_C14"/>
    <property type="match status" value="1"/>
</dbReference>
<dbReference type="InterPro" id="IPR001309">
    <property type="entry name" value="Pept_C14_p20"/>
</dbReference>
<evidence type="ECO:0000259" key="2">
    <source>
        <dbReference type="PROSITE" id="PS50208"/>
    </source>
</evidence>
<dbReference type="Pfam" id="PF01471">
    <property type="entry name" value="PG_binding_1"/>
    <property type="match status" value="1"/>
</dbReference>
<dbReference type="Gene3D" id="3.40.50.1460">
    <property type="match status" value="1"/>
</dbReference>
<name>A0ABX9VF53_9PROT</name>
<evidence type="ECO:0000313" key="4">
    <source>
        <dbReference type="Proteomes" id="UP000274097"/>
    </source>
</evidence>
<keyword evidence="4" id="KW-1185">Reference proteome</keyword>
<dbReference type="PANTHER" id="PTHR22576:SF37">
    <property type="entry name" value="MUCOSA-ASSOCIATED LYMPHOID TISSUE LYMPHOMA TRANSLOCATION PROTEIN 1"/>
    <property type="match status" value="1"/>
</dbReference>
<dbReference type="Gene3D" id="1.10.101.10">
    <property type="entry name" value="PGBD-like superfamily/PGBD"/>
    <property type="match status" value="1"/>
</dbReference>
<dbReference type="PROSITE" id="PS50208">
    <property type="entry name" value="CASPASE_P20"/>
    <property type="match status" value="1"/>
</dbReference>
<dbReference type="InterPro" id="IPR036365">
    <property type="entry name" value="PGBD-like_sf"/>
</dbReference>
<evidence type="ECO:0000256" key="1">
    <source>
        <dbReference type="SAM" id="MobiDB-lite"/>
    </source>
</evidence>
<dbReference type="EMBL" id="RFLX01000030">
    <property type="protein sequence ID" value="RMI17398.1"/>
    <property type="molecule type" value="Genomic_DNA"/>
</dbReference>
<sequence>MPDLRAAASTAGIPAWQIRIRQRGAGCGSWRAAPSAPTHRSPRHVTRCRLAAAALLLGAAPALAETAPPPRLALVIGNAAYAEAPPLPACATSARLAAQTLEARGYAVTLREDLSHGEMAAAFRALGQALDRAPGAQAVAYLCTRAVASGGRAFLLPVTARVQRPSDAISQGILASRLAEALDRPDEGDALMLVDAMTGPAGDAAAWQDAVSRTSSRVGLAVALPEPAPETGPAPLAGSLRTLIPDGGSPMVDLSAALRQQLAPRPGLTLVLHAPAVPVPKPPAGPLPLAALQPPALPEAPAAPAAAAPIAPAPSAEAPAPPPAADPPAPPAAEPPAPPALPPPAAAAISPEPPTNLAQRRFIQDVLRRLGYYDGLLDGVFGPGARAAIRRYQRETGVAPTGLLTPDQARRLLSTQQRAGAV</sequence>
<dbReference type="PANTHER" id="PTHR22576">
    <property type="entry name" value="MUCOSA ASSOCIATED LYMPHOID TISSUE LYMPHOMA TRANSLOCATION PROTEIN 1/PARACASPASE"/>
    <property type="match status" value="1"/>
</dbReference>
<comment type="caution">
    <text evidence="3">The sequence shown here is derived from an EMBL/GenBank/DDBJ whole genome shotgun (WGS) entry which is preliminary data.</text>
</comment>
<evidence type="ECO:0000313" key="3">
    <source>
        <dbReference type="EMBL" id="RMI17398.1"/>
    </source>
</evidence>
<feature type="region of interest" description="Disordered" evidence="1">
    <location>
        <begin position="303"/>
        <end position="353"/>
    </location>
</feature>
<feature type="compositionally biased region" description="Low complexity" evidence="1">
    <location>
        <begin position="303"/>
        <end position="318"/>
    </location>
</feature>
<dbReference type="Proteomes" id="UP000274097">
    <property type="component" value="Unassembled WGS sequence"/>
</dbReference>
<accession>A0ABX9VF53</accession>
<organism evidence="3 4">
    <name type="scientific">Teichococcus wenyumeiae</name>
    <dbReference type="NCBI Taxonomy" id="2478470"/>
    <lineage>
        <taxon>Bacteria</taxon>
        <taxon>Pseudomonadati</taxon>
        <taxon>Pseudomonadota</taxon>
        <taxon>Alphaproteobacteria</taxon>
        <taxon>Acetobacterales</taxon>
        <taxon>Roseomonadaceae</taxon>
        <taxon>Roseomonas</taxon>
    </lineage>
</organism>
<dbReference type="InterPro" id="IPR036366">
    <property type="entry name" value="PGBDSf"/>
</dbReference>
<dbReference type="InterPro" id="IPR029030">
    <property type="entry name" value="Caspase-like_dom_sf"/>
</dbReference>
<dbReference type="InterPro" id="IPR011600">
    <property type="entry name" value="Pept_C14_caspase"/>
</dbReference>
<proteinExistence type="predicted"/>
<reference evidence="3 4" key="1">
    <citation type="submission" date="2018-10" db="EMBL/GenBank/DDBJ databases">
        <title>Roseomonas sp. nov., isolated from feces of Tibetan antelopes in the Qinghai-Tibet plateau, China.</title>
        <authorList>
            <person name="Tian Z."/>
        </authorList>
    </citation>
    <scope>NUCLEOTIDE SEQUENCE [LARGE SCALE GENOMIC DNA]</scope>
    <source>
        <strain evidence="3 4">Z23</strain>
    </source>
</reference>
<dbReference type="InterPro" id="IPR002477">
    <property type="entry name" value="Peptidoglycan-bd-like"/>
</dbReference>
<dbReference type="SUPFAM" id="SSF52129">
    <property type="entry name" value="Caspase-like"/>
    <property type="match status" value="1"/>
</dbReference>